<dbReference type="PANTHER" id="PTHR15703">
    <property type="entry name" value="RIKEN CDNA 4931406P16 GENE"/>
    <property type="match status" value="1"/>
</dbReference>
<name>A0ABV1AB88_9TELE</name>
<keyword evidence="3" id="KW-1185">Reference proteome</keyword>
<comment type="caution">
    <text evidence="2">The sequence shown here is derived from an EMBL/GenBank/DDBJ whole genome shotgun (WGS) entry which is preliminary data.</text>
</comment>
<sequence>MLMPSWCRKHSCGEPEVCTLPSPPLHHIGDDNQESKTKTWPPKAPWQHTTHTHTMPSPNPSSSLYQMNLPPSSQWSDSMQMLQSPVWSTASDCSTSTGISSGFPFTQQQQQQQQHKPMTKGYKSFPLKHEHRPSYLHQY</sequence>
<protein>
    <submittedName>
        <fullName evidence="2">Uncharacterized protein</fullName>
    </submittedName>
</protein>
<dbReference type="Proteomes" id="UP001469553">
    <property type="component" value="Unassembled WGS sequence"/>
</dbReference>
<feature type="region of interest" description="Disordered" evidence="1">
    <location>
        <begin position="29"/>
        <end position="78"/>
    </location>
</feature>
<evidence type="ECO:0000313" key="3">
    <source>
        <dbReference type="Proteomes" id="UP001469553"/>
    </source>
</evidence>
<gene>
    <name evidence="2" type="ORF">AMECASPLE_022716</name>
</gene>
<dbReference type="InterPro" id="IPR043385">
    <property type="entry name" value="GARRE1"/>
</dbReference>
<evidence type="ECO:0000313" key="2">
    <source>
        <dbReference type="EMBL" id="MEQ2315465.1"/>
    </source>
</evidence>
<proteinExistence type="predicted"/>
<reference evidence="2 3" key="1">
    <citation type="submission" date="2021-06" db="EMBL/GenBank/DDBJ databases">
        <authorList>
            <person name="Palmer J.M."/>
        </authorList>
    </citation>
    <scope>NUCLEOTIDE SEQUENCE [LARGE SCALE GENOMIC DNA]</scope>
    <source>
        <strain evidence="2 3">AS_MEX2019</strain>
        <tissue evidence="2">Muscle</tissue>
    </source>
</reference>
<feature type="region of interest" description="Disordered" evidence="1">
    <location>
        <begin position="98"/>
        <end position="139"/>
    </location>
</feature>
<accession>A0ABV1AB88</accession>
<dbReference type="EMBL" id="JAHRIP010086682">
    <property type="protein sequence ID" value="MEQ2315465.1"/>
    <property type="molecule type" value="Genomic_DNA"/>
</dbReference>
<dbReference type="PANTHER" id="PTHR15703:SF3">
    <property type="entry name" value="GRANULE ASSOCIATED RAC AND RHOG EFFECTOR PROTEIN 1"/>
    <property type="match status" value="1"/>
</dbReference>
<feature type="compositionally biased region" description="Polar residues" evidence="1">
    <location>
        <begin position="47"/>
        <end position="78"/>
    </location>
</feature>
<evidence type="ECO:0000256" key="1">
    <source>
        <dbReference type="SAM" id="MobiDB-lite"/>
    </source>
</evidence>
<organism evidence="2 3">
    <name type="scientific">Ameca splendens</name>
    <dbReference type="NCBI Taxonomy" id="208324"/>
    <lineage>
        <taxon>Eukaryota</taxon>
        <taxon>Metazoa</taxon>
        <taxon>Chordata</taxon>
        <taxon>Craniata</taxon>
        <taxon>Vertebrata</taxon>
        <taxon>Euteleostomi</taxon>
        <taxon>Actinopterygii</taxon>
        <taxon>Neopterygii</taxon>
        <taxon>Teleostei</taxon>
        <taxon>Neoteleostei</taxon>
        <taxon>Acanthomorphata</taxon>
        <taxon>Ovalentaria</taxon>
        <taxon>Atherinomorphae</taxon>
        <taxon>Cyprinodontiformes</taxon>
        <taxon>Goodeidae</taxon>
        <taxon>Ameca</taxon>
    </lineage>
</organism>